<dbReference type="Proteomes" id="UP000018948">
    <property type="component" value="Unassembled WGS sequence"/>
</dbReference>
<comment type="caution">
    <text evidence="1">The sequence shown here is derived from an EMBL/GenBank/DDBJ whole genome shotgun (WGS) entry which is preliminary data.</text>
</comment>
<evidence type="ECO:0000313" key="2">
    <source>
        <dbReference type="Proteomes" id="UP000018948"/>
    </source>
</evidence>
<dbReference type="EMBL" id="ANIY01003679">
    <property type="protein sequence ID" value="ETP34030.1"/>
    <property type="molecule type" value="Genomic_DNA"/>
</dbReference>
<gene>
    <name evidence="1" type="ORF">F442_17572</name>
</gene>
<sequence>MAKEKPERAAVVAAIAQRHFPPALKYPERQKDSLLSTWFAYPTLTWAPACLTPTRKPKCIVQECPCEPKVKEYMQRTVEDVEHKTVLYYASGISVEMFDIIFDSMLTTKGIAGVAVEIRRVVEAAYAPPLPPTEEQYMDKNACMDSETLRDIWLTQTNIYITLCEAQMADTVWNCAIKLDHLQKFCSKLKVHGADDSKIQPETVLRALIEKLKPGVESTRVCVCDNPNANRNLAQKVFGEAVAVKQDPFHVIQRFTEKVREPAKRKWLAGELSAAIYDIERNLRAPRDMERMEATILCHTTRTTDICDLLTRVHIKDKPPSEMQFMKLIGLEPEYDAEEEFSSNAFAL</sequence>
<name>W2YG43_PHYNI</name>
<dbReference type="AlphaFoldDB" id="W2YG43"/>
<protein>
    <submittedName>
        <fullName evidence="1">Uncharacterized protein</fullName>
    </submittedName>
</protein>
<evidence type="ECO:0000313" key="1">
    <source>
        <dbReference type="EMBL" id="ETP34030.1"/>
    </source>
</evidence>
<organism evidence="1 2">
    <name type="scientific">Phytophthora nicotianae P10297</name>
    <dbReference type="NCBI Taxonomy" id="1317064"/>
    <lineage>
        <taxon>Eukaryota</taxon>
        <taxon>Sar</taxon>
        <taxon>Stramenopiles</taxon>
        <taxon>Oomycota</taxon>
        <taxon>Peronosporomycetes</taxon>
        <taxon>Peronosporales</taxon>
        <taxon>Peronosporaceae</taxon>
        <taxon>Phytophthora</taxon>
    </lineage>
</organism>
<accession>W2YG43</accession>
<proteinExistence type="predicted"/>
<reference evidence="1 2" key="1">
    <citation type="submission" date="2013-11" db="EMBL/GenBank/DDBJ databases">
        <title>The Genome Sequence of Phytophthora parasitica P10297.</title>
        <authorList>
            <consortium name="The Broad Institute Genomics Platform"/>
            <person name="Russ C."/>
            <person name="Tyler B."/>
            <person name="Panabieres F."/>
            <person name="Shan W."/>
            <person name="Tripathy S."/>
            <person name="Grunwald N."/>
            <person name="Machado M."/>
            <person name="Johnson C.S."/>
            <person name="Walker B."/>
            <person name="Young S.K."/>
            <person name="Zeng Q."/>
            <person name="Gargeya S."/>
            <person name="Fitzgerald M."/>
            <person name="Haas B."/>
            <person name="Abouelleil A."/>
            <person name="Allen A.W."/>
            <person name="Alvarado L."/>
            <person name="Arachchi H.M."/>
            <person name="Berlin A.M."/>
            <person name="Chapman S.B."/>
            <person name="Gainer-Dewar J."/>
            <person name="Goldberg J."/>
            <person name="Griggs A."/>
            <person name="Gujja S."/>
            <person name="Hansen M."/>
            <person name="Howarth C."/>
            <person name="Imamovic A."/>
            <person name="Ireland A."/>
            <person name="Larimer J."/>
            <person name="McCowan C."/>
            <person name="Murphy C."/>
            <person name="Pearson M."/>
            <person name="Poon T.W."/>
            <person name="Priest M."/>
            <person name="Roberts A."/>
            <person name="Saif S."/>
            <person name="Shea T."/>
            <person name="Sisk P."/>
            <person name="Sykes S."/>
            <person name="Wortman J."/>
            <person name="Nusbaum C."/>
            <person name="Birren B."/>
        </authorList>
    </citation>
    <scope>NUCLEOTIDE SEQUENCE [LARGE SCALE GENOMIC DNA]</scope>
    <source>
        <strain evidence="1 2">P10297</strain>
    </source>
</reference>